<sequence>MNSRTLSGSEWGGIESTALFPYSFFKVLRSCDLSHRFFVPVILYYYTLV</sequence>
<organism evidence="1">
    <name type="scientific">Siphoviridae sp. ctL0q1</name>
    <dbReference type="NCBI Taxonomy" id="2825449"/>
    <lineage>
        <taxon>Viruses</taxon>
        <taxon>Duplodnaviria</taxon>
        <taxon>Heunggongvirae</taxon>
        <taxon>Uroviricota</taxon>
        <taxon>Caudoviricetes</taxon>
    </lineage>
</organism>
<dbReference type="EMBL" id="BK015443">
    <property type="protein sequence ID" value="DAE06872.1"/>
    <property type="molecule type" value="Genomic_DNA"/>
</dbReference>
<accession>A0A8S5PJH2</accession>
<name>A0A8S5PJH2_9CAUD</name>
<evidence type="ECO:0000313" key="1">
    <source>
        <dbReference type="EMBL" id="DAE06872.1"/>
    </source>
</evidence>
<reference evidence="1" key="1">
    <citation type="journal article" date="2021" name="Proc. Natl. Acad. Sci. U.S.A.">
        <title>A Catalog of Tens of Thousands of Viruses from Human Metagenomes Reveals Hidden Associations with Chronic Diseases.</title>
        <authorList>
            <person name="Tisza M.J."/>
            <person name="Buck C.B."/>
        </authorList>
    </citation>
    <scope>NUCLEOTIDE SEQUENCE</scope>
    <source>
        <strain evidence="1">CtL0q1</strain>
    </source>
</reference>
<proteinExistence type="predicted"/>
<protein>
    <submittedName>
        <fullName evidence="1">Uncharacterized protein</fullName>
    </submittedName>
</protein>